<dbReference type="PANTHER" id="PTHR42804">
    <property type="entry name" value="ALDEHYDE DEHYDROGENASE"/>
    <property type="match status" value="1"/>
</dbReference>
<dbReference type="InterPro" id="IPR015590">
    <property type="entry name" value="Aldehyde_DH_dom"/>
</dbReference>
<feature type="domain" description="Aldehyde dehydrogenase" evidence="5">
    <location>
        <begin position="26"/>
        <end position="487"/>
    </location>
</feature>
<dbReference type="InterPro" id="IPR029510">
    <property type="entry name" value="Ald_DH_CS_GLU"/>
</dbReference>
<dbReference type="Gene3D" id="3.40.309.10">
    <property type="entry name" value="Aldehyde Dehydrogenase, Chain A, domain 2"/>
    <property type="match status" value="1"/>
</dbReference>
<dbReference type="KEGG" id="psul:AU252_12555"/>
<dbReference type="Pfam" id="PF00171">
    <property type="entry name" value="Aldedh"/>
    <property type="match status" value="1"/>
</dbReference>
<dbReference type="InterPro" id="IPR016163">
    <property type="entry name" value="Ald_DH_C"/>
</dbReference>
<dbReference type="CDD" id="cd07139">
    <property type="entry name" value="ALDH_AldA-Rv0768"/>
    <property type="match status" value="1"/>
</dbReference>
<evidence type="ECO:0000256" key="4">
    <source>
        <dbReference type="RuleBase" id="RU003345"/>
    </source>
</evidence>
<name>A0A0U3P949_9MICC</name>
<dbReference type="SUPFAM" id="SSF53720">
    <property type="entry name" value="ALDH-like"/>
    <property type="match status" value="1"/>
</dbReference>
<evidence type="ECO:0000313" key="7">
    <source>
        <dbReference type="Proteomes" id="UP000065151"/>
    </source>
</evidence>
<organism evidence="6">
    <name type="scientific">Pseudarthrobacter sulfonivorans</name>
    <dbReference type="NCBI Taxonomy" id="121292"/>
    <lineage>
        <taxon>Bacteria</taxon>
        <taxon>Bacillati</taxon>
        <taxon>Actinomycetota</taxon>
        <taxon>Actinomycetes</taxon>
        <taxon>Micrococcales</taxon>
        <taxon>Micrococcaceae</taxon>
        <taxon>Pseudarthrobacter</taxon>
    </lineage>
</organism>
<dbReference type="FunFam" id="3.40.309.10:FF:000012">
    <property type="entry name" value="Betaine aldehyde dehydrogenase"/>
    <property type="match status" value="1"/>
</dbReference>
<gene>
    <name evidence="6" type="ORF">AU252_12555</name>
</gene>
<evidence type="ECO:0000256" key="2">
    <source>
        <dbReference type="ARBA" id="ARBA00023002"/>
    </source>
</evidence>
<evidence type="ECO:0000313" key="6">
    <source>
        <dbReference type="EMBL" id="ALV41888.1"/>
    </source>
</evidence>
<dbReference type="AlphaFoldDB" id="A0A0U3P949"/>
<dbReference type="Proteomes" id="UP000065151">
    <property type="component" value="Chromosome"/>
</dbReference>
<evidence type="ECO:0000256" key="1">
    <source>
        <dbReference type="ARBA" id="ARBA00009986"/>
    </source>
</evidence>
<dbReference type="Gene3D" id="3.40.605.10">
    <property type="entry name" value="Aldehyde Dehydrogenase, Chain A, domain 1"/>
    <property type="match status" value="1"/>
</dbReference>
<dbReference type="EMBL" id="CP013747">
    <property type="protein sequence ID" value="ALV41888.1"/>
    <property type="molecule type" value="Genomic_DNA"/>
</dbReference>
<dbReference type="STRING" id="121292.AU252_12555"/>
<keyword evidence="2 4" id="KW-0560">Oxidoreductase</keyword>
<evidence type="ECO:0000259" key="5">
    <source>
        <dbReference type="Pfam" id="PF00171"/>
    </source>
</evidence>
<dbReference type="RefSeq" id="WP_058931012.1">
    <property type="nucleotide sequence ID" value="NZ_CP013747.1"/>
</dbReference>
<dbReference type="FunFam" id="3.40.605.10:FF:000007">
    <property type="entry name" value="NAD/NADP-dependent betaine aldehyde dehydrogenase"/>
    <property type="match status" value="1"/>
</dbReference>
<accession>A0A0U3P949</accession>
<dbReference type="InterPro" id="IPR016162">
    <property type="entry name" value="Ald_DH_N"/>
</dbReference>
<dbReference type="InterPro" id="IPR016161">
    <property type="entry name" value="Ald_DH/histidinol_DH"/>
</dbReference>
<feature type="active site" evidence="3">
    <location>
        <position position="263"/>
    </location>
</feature>
<comment type="similarity">
    <text evidence="1 4">Belongs to the aldehyde dehydrogenase family.</text>
</comment>
<reference evidence="6 7" key="1">
    <citation type="submission" date="2015-12" db="EMBL/GenBank/DDBJ databases">
        <authorList>
            <person name="Shamseldin A."/>
            <person name="Moawad H."/>
            <person name="Abd El-Rahim W.M."/>
            <person name="Sadowsky M.J."/>
        </authorList>
    </citation>
    <scope>NUCLEOTIDE SEQUENCE [LARGE SCALE GENOMIC DNA]</scope>
    <source>
        <strain evidence="6 7">Ar51</strain>
    </source>
</reference>
<dbReference type="PROSITE" id="PS00687">
    <property type="entry name" value="ALDEHYDE_DEHYDR_GLU"/>
    <property type="match status" value="1"/>
</dbReference>
<protein>
    <submittedName>
        <fullName evidence="6">Aldehyde dehydrogenase</fullName>
    </submittedName>
</protein>
<dbReference type="PANTHER" id="PTHR42804:SF1">
    <property type="entry name" value="ALDEHYDE DEHYDROGENASE-RELATED"/>
    <property type="match status" value="1"/>
</dbReference>
<proteinExistence type="inferred from homology"/>
<sequence length="497" mass="53375">MTDVLTQRGAPVNIRHADRLYINGEWILPTSKSGFDIIDAGTEETFFRVAEAGPHDMDAAITAARYAFDHSPWPFLEPQVRGEYLRKLGAGLRARSSETGTFWSRQAGVLFSMSQMAITRVSNTLDYHADLAATYPFEALATPEFAPFGVVVKEPIGVVGAIVPWNTPLSLAIHKLAPALLAGCTVVLKAPPEAPGELYVLAEIAEEIGLPAGVLNVVTADREVSEQLVRDPRVDKISFTGSSGVGRRIASLAGERMARYTLELGGKSAAVIFDDYDIETAAKTLSAAECSLNGQVCMSLTRVIVTKSRHDEMAEALGSIFGSVRVGDPFEADSQLGPLALGRQQERVLGYIQKGIDEGANLVTGGRRPAHLERGFYVEPTVFANVDNNSTIAQEEIFGPVLSVIAADNEEHAIELANGTVYGLNSAVFTNDNDRAYHAARRLRSGTVGHNGFKTDQLMGVGGFKQSGVGREGGLQGLLPYLESKTVLLDGAPSRFQ</sequence>
<evidence type="ECO:0000256" key="3">
    <source>
        <dbReference type="PROSITE-ProRule" id="PRU10007"/>
    </source>
</evidence>
<dbReference type="GO" id="GO:0016620">
    <property type="term" value="F:oxidoreductase activity, acting on the aldehyde or oxo group of donors, NAD or NADP as acceptor"/>
    <property type="evidence" value="ECO:0007669"/>
    <property type="project" value="InterPro"/>
</dbReference>